<evidence type="ECO:0000256" key="1">
    <source>
        <dbReference type="ARBA" id="ARBA00038101"/>
    </source>
</evidence>
<evidence type="ECO:0000313" key="3">
    <source>
        <dbReference type="Proteomes" id="UP000274822"/>
    </source>
</evidence>
<reference evidence="2 3" key="1">
    <citation type="journal article" date="2018" name="New Phytol.">
        <title>Phylogenomics of Endogonaceae and evolution of mycorrhizas within Mucoromycota.</title>
        <authorList>
            <person name="Chang Y."/>
            <person name="Desiro A."/>
            <person name="Na H."/>
            <person name="Sandor L."/>
            <person name="Lipzen A."/>
            <person name="Clum A."/>
            <person name="Barry K."/>
            <person name="Grigoriev I.V."/>
            <person name="Martin F.M."/>
            <person name="Stajich J.E."/>
            <person name="Smith M.E."/>
            <person name="Bonito G."/>
            <person name="Spatafora J.W."/>
        </authorList>
    </citation>
    <scope>NUCLEOTIDE SEQUENCE [LARGE SCALE GENOMIC DNA]</scope>
    <source>
        <strain evidence="2 3">AD002</strain>
    </source>
</reference>
<dbReference type="SMART" id="SM00671">
    <property type="entry name" value="SEL1"/>
    <property type="match status" value="6"/>
</dbReference>
<dbReference type="SUPFAM" id="SSF81901">
    <property type="entry name" value="HCP-like"/>
    <property type="match status" value="2"/>
</dbReference>
<dbReference type="InterPro" id="IPR006597">
    <property type="entry name" value="Sel1-like"/>
</dbReference>
<evidence type="ECO:0008006" key="4">
    <source>
        <dbReference type="Google" id="ProtNLM"/>
    </source>
</evidence>
<dbReference type="InterPro" id="IPR011990">
    <property type="entry name" value="TPR-like_helical_dom_sf"/>
</dbReference>
<evidence type="ECO:0000313" key="2">
    <source>
        <dbReference type="EMBL" id="RUS35084.1"/>
    </source>
</evidence>
<proteinExistence type="inferred from homology"/>
<gene>
    <name evidence="2" type="ORF">BC938DRAFT_475903</name>
</gene>
<comment type="caution">
    <text evidence="2">The sequence shown here is derived from an EMBL/GenBank/DDBJ whole genome shotgun (WGS) entry which is preliminary data.</text>
</comment>
<comment type="similarity">
    <text evidence="1">Belongs to the sel-1 family.</text>
</comment>
<dbReference type="InterPro" id="IPR050767">
    <property type="entry name" value="Sel1_AlgK"/>
</dbReference>
<accession>A0A433QZ80</accession>
<name>A0A433QZ80_9FUNG</name>
<dbReference type="Proteomes" id="UP000274822">
    <property type="component" value="Unassembled WGS sequence"/>
</dbReference>
<dbReference type="EMBL" id="RBNJ01000221">
    <property type="protein sequence ID" value="RUS35084.1"/>
    <property type="molecule type" value="Genomic_DNA"/>
</dbReference>
<dbReference type="Pfam" id="PF08238">
    <property type="entry name" value="Sel1"/>
    <property type="match status" value="6"/>
</dbReference>
<dbReference type="AlphaFoldDB" id="A0A433QZ80"/>
<sequence length="424" mass="46609">MTVTKLNHAKLASKTTKDVDAAFQRYQNSAMSGSHSAADQLLSDKWTSNLCNAIAKHTDNDDHRWVRTLITAPAFKHTQESARANDPNAQYILARLLFLGVLSQTDSSEDAHPLVLLAKSSLRGHMHAQAELSARFHKQSADASIHPHVVQLLLSAVQSPSTPGYAYAQSLLGDAYGSGVGVAQDESLAFERFVSAAVGGDAYGQFTLSFFYLYGNETTVIDEHSLRWLTEAAVCGHAEAGLVPGYVVGEDPAGDRELVARYWLLQSAHEGSMDGMYCVGQNYMNGNSGFPKNQGLAFDWISRSAELGDTSAQWQLGKFYAQGSMVKKDVVVSDGWLRKAAEGGLSDAMYELGRRYHVGYRVEMDLMKALDWYERAGKKGNEDAVERARVITEEIKARKEKKKGWRGLFLRGYANSSDIHSGIK</sequence>
<dbReference type="PANTHER" id="PTHR11102">
    <property type="entry name" value="SEL-1-LIKE PROTEIN"/>
    <property type="match status" value="1"/>
</dbReference>
<protein>
    <recommendedName>
        <fullName evidence="4">HCP-like protein</fullName>
    </recommendedName>
</protein>
<keyword evidence="3" id="KW-1185">Reference proteome</keyword>
<dbReference type="PANTHER" id="PTHR11102:SF160">
    <property type="entry name" value="ERAD-ASSOCIATED E3 UBIQUITIN-PROTEIN LIGASE COMPONENT HRD3"/>
    <property type="match status" value="1"/>
</dbReference>
<organism evidence="2 3">
    <name type="scientific">Jimgerdemannia flammicorona</name>
    <dbReference type="NCBI Taxonomy" id="994334"/>
    <lineage>
        <taxon>Eukaryota</taxon>
        <taxon>Fungi</taxon>
        <taxon>Fungi incertae sedis</taxon>
        <taxon>Mucoromycota</taxon>
        <taxon>Mucoromycotina</taxon>
        <taxon>Endogonomycetes</taxon>
        <taxon>Endogonales</taxon>
        <taxon>Endogonaceae</taxon>
        <taxon>Jimgerdemannia</taxon>
    </lineage>
</organism>
<dbReference type="Gene3D" id="1.25.40.10">
    <property type="entry name" value="Tetratricopeptide repeat domain"/>
    <property type="match status" value="2"/>
</dbReference>